<reference evidence="1 2" key="1">
    <citation type="submission" date="2018-04" db="EMBL/GenBank/DDBJ databases">
        <title>Chryseobacterium oncorhynchi 701B-08T from rainbow trout, and Chryseobacterium viscerum 687B-08T from diseased fish.</title>
        <authorList>
            <person name="Jeong J.-J."/>
            <person name="Lee Y.J."/>
            <person name="Pathiraja D."/>
            <person name="Park B."/>
            <person name="Choi I.-G."/>
            <person name="Kim K.D."/>
        </authorList>
    </citation>
    <scope>NUCLEOTIDE SEQUENCE [LARGE SCALE GENOMIC DNA]</scope>
    <source>
        <strain evidence="1 2">687B-08</strain>
    </source>
</reference>
<comment type="caution">
    <text evidence="1">The sequence shown here is derived from an EMBL/GenBank/DDBJ whole genome shotgun (WGS) entry which is preliminary data.</text>
</comment>
<name>A0A316WYM8_9FLAO</name>
<dbReference type="EMBL" id="PPEG02000001">
    <property type="protein sequence ID" value="PWN65496.1"/>
    <property type="molecule type" value="Genomic_DNA"/>
</dbReference>
<evidence type="ECO:0000313" key="2">
    <source>
        <dbReference type="Proteomes" id="UP000236413"/>
    </source>
</evidence>
<organism evidence="1 2">
    <name type="scientific">Chryseobacterium viscerum</name>
    <dbReference type="NCBI Taxonomy" id="1037377"/>
    <lineage>
        <taxon>Bacteria</taxon>
        <taxon>Pseudomonadati</taxon>
        <taxon>Bacteroidota</taxon>
        <taxon>Flavobacteriia</taxon>
        <taxon>Flavobacteriales</taxon>
        <taxon>Weeksellaceae</taxon>
        <taxon>Chryseobacterium group</taxon>
        <taxon>Chryseobacterium</taxon>
    </lineage>
</organism>
<dbReference type="RefSeq" id="WP_109737816.1">
    <property type="nucleotide sequence ID" value="NZ_PPEG02000001.1"/>
</dbReference>
<accession>A0A316WYM8</accession>
<gene>
    <name evidence="1" type="ORF">C1634_001775</name>
</gene>
<evidence type="ECO:0000313" key="1">
    <source>
        <dbReference type="EMBL" id="PWN65496.1"/>
    </source>
</evidence>
<protein>
    <submittedName>
        <fullName evidence="1">Uncharacterized protein</fullName>
    </submittedName>
</protein>
<dbReference type="AlphaFoldDB" id="A0A316WYM8"/>
<sequence length="125" mass="14964">MSITYHLKFRKNLEQKQELTQLINKYKNNILLVSNLYSTKHGYEGGKFQDEYLDIDLENSSQISFDLLQKDADPQSWKKMLKEIIHKITTDIYPKEDYFFDFQGDIVYEMRENGVIKKNNIDKLM</sequence>
<dbReference type="Proteomes" id="UP000236413">
    <property type="component" value="Unassembled WGS sequence"/>
</dbReference>
<proteinExistence type="predicted"/>